<evidence type="ECO:0000259" key="4">
    <source>
        <dbReference type="PROSITE" id="PS51720"/>
    </source>
</evidence>
<keyword evidence="3" id="KW-0342">GTP-binding</keyword>
<evidence type="ECO:0000256" key="1">
    <source>
        <dbReference type="ARBA" id="ARBA00008535"/>
    </source>
</evidence>
<dbReference type="InterPro" id="IPR045058">
    <property type="entry name" value="GIMA/IAN/Toc"/>
</dbReference>
<comment type="caution">
    <text evidence="5">The sequence shown here is derived from an EMBL/GenBank/DDBJ whole genome shotgun (WGS) entry which is preliminary data.</text>
</comment>
<dbReference type="EMBL" id="CALSGD010001555">
    <property type="protein sequence ID" value="CAH7159337.1"/>
    <property type="molecule type" value="Genomic_DNA"/>
</dbReference>
<dbReference type="SUPFAM" id="SSF52540">
    <property type="entry name" value="P-loop containing nucleoside triphosphate hydrolases"/>
    <property type="match status" value="1"/>
</dbReference>
<dbReference type="PANTHER" id="PTHR10903:SF170">
    <property type="entry name" value="GTPASE IMAP FAMILY MEMBER 7"/>
    <property type="match status" value="1"/>
</dbReference>
<comment type="similarity">
    <text evidence="1">Belongs to the TRAFAC class TrmE-Era-EngA-EngB-Septin-like GTPase superfamily. AIG1/Toc34/Toc159-like paraseptin GTPase family. IAN subfamily.</text>
</comment>
<dbReference type="PROSITE" id="PS51720">
    <property type="entry name" value="G_AIG1"/>
    <property type="match status" value="1"/>
</dbReference>
<evidence type="ECO:0000313" key="6">
    <source>
        <dbReference type="Proteomes" id="UP001152836"/>
    </source>
</evidence>
<dbReference type="InterPro" id="IPR027417">
    <property type="entry name" value="P-loop_NTPase"/>
</dbReference>
<feature type="domain" description="AIG1-type G" evidence="4">
    <location>
        <begin position="6"/>
        <end position="208"/>
    </location>
</feature>
<protein>
    <submittedName>
        <fullName evidence="5">Gimap7 protein</fullName>
    </submittedName>
</protein>
<dbReference type="Pfam" id="PF04548">
    <property type="entry name" value="AIG1"/>
    <property type="match status" value="1"/>
</dbReference>
<sequence length="309" mass="34899">MAESSDNSLRIVLVGKTGSGKSATANTILGQKTFASRIASHAVTKTCQRASRKWKEKELLVVDTPGLFDTRVKLETTCIEVSRCVLYSCPGPHAIILVLQLGRYTEEEQETVIRIKAIFGEAAMKYMIVLFTRKDELEDQSLSDFIADSDTNLKSIIRECDGRCLAINNKAETAEREAQVQELVGLVEATVQRNGGIYFSDAIYKDAEQRLKEEEAILRKLYTHQRQNEIRVVEEEHALGKLGTQEKEGIIQAIKEKYDKKIRQEAEDNIFSQIFEAVKKILSKIWHFKRVVAHAFNPSTRETEAGGFL</sequence>
<evidence type="ECO:0000256" key="2">
    <source>
        <dbReference type="ARBA" id="ARBA00022741"/>
    </source>
</evidence>
<keyword evidence="2" id="KW-0547">Nucleotide-binding</keyword>
<name>A0AAV0A512_PHORO</name>
<keyword evidence="6" id="KW-1185">Reference proteome</keyword>
<evidence type="ECO:0000256" key="3">
    <source>
        <dbReference type="ARBA" id="ARBA00023134"/>
    </source>
</evidence>
<dbReference type="PANTHER" id="PTHR10903">
    <property type="entry name" value="GTPASE, IMAP FAMILY MEMBER-RELATED"/>
    <property type="match status" value="1"/>
</dbReference>
<dbReference type="InterPro" id="IPR006703">
    <property type="entry name" value="G_AIG1"/>
</dbReference>
<dbReference type="Gene3D" id="3.40.50.300">
    <property type="entry name" value="P-loop containing nucleotide triphosphate hydrolases"/>
    <property type="match status" value="1"/>
</dbReference>
<dbReference type="AlphaFoldDB" id="A0AAV0A512"/>
<dbReference type="Proteomes" id="UP001152836">
    <property type="component" value="Unassembled WGS sequence"/>
</dbReference>
<dbReference type="FunFam" id="3.40.50.300:FF:000366">
    <property type="entry name" value="GTPase, IMAP family member 2"/>
    <property type="match status" value="1"/>
</dbReference>
<organism evidence="5 6">
    <name type="scientific">Phodopus roborovskii</name>
    <name type="common">Roborovski's desert hamster</name>
    <name type="synonym">Cricetulus roborovskii</name>
    <dbReference type="NCBI Taxonomy" id="109678"/>
    <lineage>
        <taxon>Eukaryota</taxon>
        <taxon>Metazoa</taxon>
        <taxon>Chordata</taxon>
        <taxon>Craniata</taxon>
        <taxon>Vertebrata</taxon>
        <taxon>Euteleostomi</taxon>
        <taxon>Mammalia</taxon>
        <taxon>Eutheria</taxon>
        <taxon>Euarchontoglires</taxon>
        <taxon>Glires</taxon>
        <taxon>Rodentia</taxon>
        <taxon>Myomorpha</taxon>
        <taxon>Muroidea</taxon>
        <taxon>Cricetidae</taxon>
        <taxon>Cricetinae</taxon>
        <taxon>Phodopus</taxon>
    </lineage>
</organism>
<gene>
    <name evidence="5" type="primary">Gimap7</name>
    <name evidence="5" type="ORF">PHOROB_LOCUS14703</name>
</gene>
<dbReference type="CDD" id="cd01852">
    <property type="entry name" value="AIG1"/>
    <property type="match status" value="1"/>
</dbReference>
<proteinExistence type="inferred from homology"/>
<dbReference type="GO" id="GO:0005525">
    <property type="term" value="F:GTP binding"/>
    <property type="evidence" value="ECO:0007669"/>
    <property type="project" value="UniProtKB-KW"/>
</dbReference>
<reference evidence="5" key="1">
    <citation type="submission" date="2022-06" db="EMBL/GenBank/DDBJ databases">
        <authorList>
            <person name="Andreotti S."/>
            <person name="Wyler E."/>
        </authorList>
    </citation>
    <scope>NUCLEOTIDE SEQUENCE</scope>
</reference>
<evidence type="ECO:0000313" key="5">
    <source>
        <dbReference type="EMBL" id="CAH7159337.1"/>
    </source>
</evidence>
<accession>A0AAV0A512</accession>